<name>A0A392ND35_9FABA</name>
<dbReference type="AlphaFoldDB" id="A0A392ND35"/>
<proteinExistence type="predicted"/>
<accession>A0A392ND35</accession>
<protein>
    <submittedName>
        <fullName evidence="1">Uncharacterized protein</fullName>
    </submittedName>
</protein>
<evidence type="ECO:0000313" key="1">
    <source>
        <dbReference type="EMBL" id="MCH97776.1"/>
    </source>
</evidence>
<dbReference type="Proteomes" id="UP000265520">
    <property type="component" value="Unassembled WGS sequence"/>
</dbReference>
<sequence length="48" mass="5409">MGKRDYLQKSDLTLLLQGQLQWFVAGIETHPAAGCWLGWPLQGPWLKG</sequence>
<evidence type="ECO:0000313" key="2">
    <source>
        <dbReference type="Proteomes" id="UP000265520"/>
    </source>
</evidence>
<gene>
    <name evidence="1" type="ORF">A2U01_0018772</name>
</gene>
<comment type="caution">
    <text evidence="1">The sequence shown here is derived from an EMBL/GenBank/DDBJ whole genome shotgun (WGS) entry which is preliminary data.</text>
</comment>
<keyword evidence="2" id="KW-1185">Reference proteome</keyword>
<organism evidence="1 2">
    <name type="scientific">Trifolium medium</name>
    <dbReference type="NCBI Taxonomy" id="97028"/>
    <lineage>
        <taxon>Eukaryota</taxon>
        <taxon>Viridiplantae</taxon>
        <taxon>Streptophyta</taxon>
        <taxon>Embryophyta</taxon>
        <taxon>Tracheophyta</taxon>
        <taxon>Spermatophyta</taxon>
        <taxon>Magnoliopsida</taxon>
        <taxon>eudicotyledons</taxon>
        <taxon>Gunneridae</taxon>
        <taxon>Pentapetalae</taxon>
        <taxon>rosids</taxon>
        <taxon>fabids</taxon>
        <taxon>Fabales</taxon>
        <taxon>Fabaceae</taxon>
        <taxon>Papilionoideae</taxon>
        <taxon>50 kb inversion clade</taxon>
        <taxon>NPAAA clade</taxon>
        <taxon>Hologalegina</taxon>
        <taxon>IRL clade</taxon>
        <taxon>Trifolieae</taxon>
        <taxon>Trifolium</taxon>
    </lineage>
</organism>
<dbReference type="EMBL" id="LXQA010035892">
    <property type="protein sequence ID" value="MCH97776.1"/>
    <property type="molecule type" value="Genomic_DNA"/>
</dbReference>
<reference evidence="1 2" key="1">
    <citation type="journal article" date="2018" name="Front. Plant Sci.">
        <title>Red Clover (Trifolium pratense) and Zigzag Clover (T. medium) - A Picture of Genomic Similarities and Differences.</title>
        <authorList>
            <person name="Dluhosova J."/>
            <person name="Istvanek J."/>
            <person name="Nedelnik J."/>
            <person name="Repkova J."/>
        </authorList>
    </citation>
    <scope>NUCLEOTIDE SEQUENCE [LARGE SCALE GENOMIC DNA]</scope>
    <source>
        <strain evidence="2">cv. 10/8</strain>
        <tissue evidence="1">Leaf</tissue>
    </source>
</reference>